<evidence type="ECO:0000313" key="1">
    <source>
        <dbReference type="EMBL" id="AUB81567.1"/>
    </source>
</evidence>
<reference evidence="1 2" key="1">
    <citation type="submission" date="2017-03" db="EMBL/GenBank/DDBJ databases">
        <title>Complete genome sequence of Candidatus 'Thiodictyon syntrophicum' sp. nov. strain Cad16T, a photolithoautotroph purple sulfur bacterium isolated from an alpine meromictic lake.</title>
        <authorList>
            <person name="Luedin S.M."/>
            <person name="Pothier J.F."/>
            <person name="Danza F."/>
            <person name="Storelli N."/>
            <person name="Wittwer M."/>
            <person name="Tonolla M."/>
        </authorList>
    </citation>
    <scope>NUCLEOTIDE SEQUENCE [LARGE SCALE GENOMIC DNA]</scope>
    <source>
        <strain evidence="1 2">Cad16T</strain>
    </source>
</reference>
<protein>
    <submittedName>
        <fullName evidence="1">Uncharacterized protein</fullName>
    </submittedName>
</protein>
<proteinExistence type="predicted"/>
<sequence length="230" mass="25483">MSGTAKRDQEPGSHALTEPRALIYCPVIHSVVDLGALGKPVQSAARTALGAEAWRRRVHTVDQMWNEIERLIEGMDLNPERTRLYQDGLPICEHELDIVKEMTYKGSRNHRILLRLHTRGALLMGTESAPLLLQEYNLAKRLLDPGQGALDGDARDALQMHARVLLKARDRFIAERINSTLAPGDLGILFLGMLHDITPWLDPDIQVAYPLGTPVGSDTVAAQPEDEGPH</sequence>
<name>A0A2K8U7P7_9GAMM</name>
<accession>A0A2K8U7P7</accession>
<dbReference type="AlphaFoldDB" id="A0A2K8U7P7"/>
<dbReference type="Proteomes" id="UP000232638">
    <property type="component" value="Chromosome"/>
</dbReference>
<dbReference type="KEGG" id="tsy:THSYN_11775"/>
<dbReference type="EMBL" id="CP020370">
    <property type="protein sequence ID" value="AUB81567.1"/>
    <property type="molecule type" value="Genomic_DNA"/>
</dbReference>
<evidence type="ECO:0000313" key="2">
    <source>
        <dbReference type="Proteomes" id="UP000232638"/>
    </source>
</evidence>
<gene>
    <name evidence="1" type="ORF">THSYN_11775</name>
</gene>
<organism evidence="1 2">
    <name type="scientific">Candidatus Thiodictyon syntrophicum</name>
    <dbReference type="NCBI Taxonomy" id="1166950"/>
    <lineage>
        <taxon>Bacteria</taxon>
        <taxon>Pseudomonadati</taxon>
        <taxon>Pseudomonadota</taxon>
        <taxon>Gammaproteobacteria</taxon>
        <taxon>Chromatiales</taxon>
        <taxon>Chromatiaceae</taxon>
        <taxon>Thiodictyon</taxon>
    </lineage>
</organism>
<keyword evidence="2" id="KW-1185">Reference proteome</keyword>
<dbReference type="RefSeq" id="WP_100919334.1">
    <property type="nucleotide sequence ID" value="NZ_CP020370.1"/>
</dbReference>
<dbReference type="OrthoDB" id="5763904at2"/>